<dbReference type="Proteomes" id="UP000310760">
    <property type="component" value="Unassembled WGS sequence"/>
</dbReference>
<dbReference type="SUPFAM" id="SSF55874">
    <property type="entry name" value="ATPase domain of HSP90 chaperone/DNA topoisomerase II/histidine kinase"/>
    <property type="match status" value="1"/>
</dbReference>
<keyword evidence="7" id="KW-1133">Transmembrane helix</keyword>
<accession>A0A4S2FV82</accession>
<dbReference type="Gene3D" id="3.30.565.10">
    <property type="entry name" value="Histidine kinase-like ATPase, C-terminal domain"/>
    <property type="match status" value="1"/>
</dbReference>
<proteinExistence type="predicted"/>
<name>A0A4S2FV82_9BACT</name>
<dbReference type="SMART" id="SM00387">
    <property type="entry name" value="HATPase_c"/>
    <property type="match status" value="1"/>
</dbReference>
<dbReference type="PROSITE" id="PS50109">
    <property type="entry name" value="HIS_KIN"/>
    <property type="match status" value="1"/>
</dbReference>
<evidence type="ECO:0000256" key="1">
    <source>
        <dbReference type="ARBA" id="ARBA00000085"/>
    </source>
</evidence>
<reference evidence="9 10" key="1">
    <citation type="submission" date="2019-04" db="EMBL/GenBank/DDBJ databases">
        <title>Microbes associate with the intestines of laboratory mice.</title>
        <authorList>
            <person name="Navarre W."/>
            <person name="Wong E."/>
            <person name="Huang K."/>
            <person name="Tropini C."/>
            <person name="Ng K."/>
            <person name="Yu B."/>
        </authorList>
    </citation>
    <scope>NUCLEOTIDE SEQUENCE [LARGE SCALE GENOMIC DNA]</scope>
    <source>
        <strain evidence="9 10">NM22_B1</strain>
    </source>
</reference>
<dbReference type="SUPFAM" id="SSF47384">
    <property type="entry name" value="Homodimeric domain of signal transducing histidine kinase"/>
    <property type="match status" value="1"/>
</dbReference>
<dbReference type="InterPro" id="IPR036097">
    <property type="entry name" value="HisK_dim/P_sf"/>
</dbReference>
<keyword evidence="5 9" id="KW-0418">Kinase</keyword>
<dbReference type="PRINTS" id="PR00344">
    <property type="entry name" value="BCTRLSENSOR"/>
</dbReference>
<gene>
    <name evidence="9" type="ORF">E5339_01450</name>
</gene>
<comment type="caution">
    <text evidence="9">The sequence shown here is derived from an EMBL/GenBank/DDBJ whole genome shotgun (WGS) entry which is preliminary data.</text>
</comment>
<dbReference type="CDD" id="cd00082">
    <property type="entry name" value="HisKA"/>
    <property type="match status" value="1"/>
</dbReference>
<keyword evidence="4" id="KW-0808">Transferase</keyword>
<dbReference type="AlphaFoldDB" id="A0A4S2FV82"/>
<dbReference type="Gene3D" id="1.10.287.130">
    <property type="match status" value="1"/>
</dbReference>
<feature type="transmembrane region" description="Helical" evidence="7">
    <location>
        <begin position="401"/>
        <end position="423"/>
    </location>
</feature>
<organism evidence="9 10">
    <name type="scientific">Phocaeicola sartorii</name>
    <dbReference type="NCBI Taxonomy" id="671267"/>
    <lineage>
        <taxon>Bacteria</taxon>
        <taxon>Pseudomonadati</taxon>
        <taxon>Bacteroidota</taxon>
        <taxon>Bacteroidia</taxon>
        <taxon>Bacteroidales</taxon>
        <taxon>Bacteroidaceae</taxon>
        <taxon>Phocaeicola</taxon>
    </lineage>
</organism>
<dbReference type="InterPro" id="IPR050736">
    <property type="entry name" value="Sensor_HK_Regulatory"/>
</dbReference>
<keyword evidence="7" id="KW-0812">Transmembrane</keyword>
<dbReference type="RefSeq" id="WP_135950292.1">
    <property type="nucleotide sequence ID" value="NZ_CAKOCL010000034.1"/>
</dbReference>
<dbReference type="InterPro" id="IPR004358">
    <property type="entry name" value="Sig_transdc_His_kin-like_C"/>
</dbReference>
<dbReference type="InterPro" id="IPR003594">
    <property type="entry name" value="HATPase_dom"/>
</dbReference>
<evidence type="ECO:0000256" key="4">
    <source>
        <dbReference type="ARBA" id="ARBA00022679"/>
    </source>
</evidence>
<keyword evidence="7" id="KW-0472">Membrane</keyword>
<protein>
    <recommendedName>
        <fullName evidence="2">histidine kinase</fullName>
        <ecNumber evidence="2">2.7.13.3</ecNumber>
    </recommendedName>
</protein>
<dbReference type="EMBL" id="SRYJ01000002">
    <property type="protein sequence ID" value="TGY73231.1"/>
    <property type="molecule type" value="Genomic_DNA"/>
</dbReference>
<dbReference type="EC" id="2.7.13.3" evidence="2"/>
<sequence length="667" mass="76944">MKYIVCYILTSIWGILVAVGNISVTRDSLLNVVKASSDLSCRVTAYRNLADLYFEKPEEVDFLNKMYFTAKEAGDKAQVFDALSDLAFLYTKAYHADSALYYMRLLEKSGTPEETLPHLSLLRMRLFEGRVRNNETETAIAEELAFVNKKGVDKKNIYIQMEQAYTTGCALCSESKYKEANPYLETAYNLACQLPYKEGFKFRACTVWNFLSTLSFMDQKGRYIACVEDLLRQYEKYYELYYARQRPFYNINVRYLQCYTSLLMRADQLSDQQAEYYYNQIVGMRSQITEPIDKYNYFLGMNNYYLHKHEYDKALKTNDSLIKYAWIISPSNVPDLLDVNSQIYEAMGDYENAFKHHKFHMQVKDSINSASLEEQLGELQVKYEVDKLHNENCRLEMKNRLILVITLFIVLLLVTGICCYLFYTLKRERRMKKMLGELNKKVGESEKMKTAFINSMCHEIRTPLNAIVGFSGIITDMTIEDEKAKKEYYTLITANAEILASLIDHLLIVANLDSSDASLPCEPANVSNVCRQEMGKLEQWAKPGVTYRMELPEDEISVSTNEQYLSLVIENLLNNANKFTDTGTITLKMRLDKTQGTLRIEVADTGCGIPSEKREEVFQRFTKLDEFAQGNGLGLYLSRLIIKRLSGSIFIDPDYTEGTRMVIDLPL</sequence>
<comment type="catalytic activity">
    <reaction evidence="1">
        <text>ATP + protein L-histidine = ADP + protein N-phospho-L-histidine.</text>
        <dbReference type="EC" id="2.7.13.3"/>
    </reaction>
</comment>
<evidence type="ECO:0000259" key="8">
    <source>
        <dbReference type="PROSITE" id="PS50109"/>
    </source>
</evidence>
<feature type="domain" description="Histidine kinase" evidence="8">
    <location>
        <begin position="455"/>
        <end position="667"/>
    </location>
</feature>
<evidence type="ECO:0000256" key="2">
    <source>
        <dbReference type="ARBA" id="ARBA00012438"/>
    </source>
</evidence>
<keyword evidence="3" id="KW-0597">Phosphoprotein</keyword>
<keyword evidence="6" id="KW-0902">Two-component regulatory system</keyword>
<dbReference type="PANTHER" id="PTHR43711:SF26">
    <property type="entry name" value="SENSOR HISTIDINE KINASE RCSC"/>
    <property type="match status" value="1"/>
</dbReference>
<evidence type="ECO:0000313" key="9">
    <source>
        <dbReference type="EMBL" id="TGY73231.1"/>
    </source>
</evidence>
<dbReference type="InterPro" id="IPR005467">
    <property type="entry name" value="His_kinase_dom"/>
</dbReference>
<dbReference type="InterPro" id="IPR003661">
    <property type="entry name" value="HisK_dim/P_dom"/>
</dbReference>
<evidence type="ECO:0000256" key="7">
    <source>
        <dbReference type="SAM" id="Phobius"/>
    </source>
</evidence>
<evidence type="ECO:0000256" key="5">
    <source>
        <dbReference type="ARBA" id="ARBA00022777"/>
    </source>
</evidence>
<evidence type="ECO:0000313" key="10">
    <source>
        <dbReference type="Proteomes" id="UP000310760"/>
    </source>
</evidence>
<dbReference type="GO" id="GO:0000155">
    <property type="term" value="F:phosphorelay sensor kinase activity"/>
    <property type="evidence" value="ECO:0007669"/>
    <property type="project" value="InterPro"/>
</dbReference>
<dbReference type="Pfam" id="PF02518">
    <property type="entry name" value="HATPase_c"/>
    <property type="match status" value="1"/>
</dbReference>
<dbReference type="SMART" id="SM00388">
    <property type="entry name" value="HisKA"/>
    <property type="match status" value="1"/>
</dbReference>
<dbReference type="PANTHER" id="PTHR43711">
    <property type="entry name" value="TWO-COMPONENT HISTIDINE KINASE"/>
    <property type="match status" value="1"/>
</dbReference>
<dbReference type="Pfam" id="PF00512">
    <property type="entry name" value="HisKA"/>
    <property type="match status" value="1"/>
</dbReference>
<dbReference type="InterPro" id="IPR036890">
    <property type="entry name" value="HATPase_C_sf"/>
</dbReference>
<evidence type="ECO:0000256" key="6">
    <source>
        <dbReference type="ARBA" id="ARBA00023012"/>
    </source>
</evidence>
<evidence type="ECO:0000256" key="3">
    <source>
        <dbReference type="ARBA" id="ARBA00022553"/>
    </source>
</evidence>